<dbReference type="PANTHER" id="PTHR35923:SF2">
    <property type="entry name" value="ENDOGLUCANASE"/>
    <property type="match status" value="1"/>
</dbReference>
<dbReference type="Pfam" id="PF00150">
    <property type="entry name" value="Cellulase"/>
    <property type="match status" value="2"/>
</dbReference>
<dbReference type="PANTHER" id="PTHR35923">
    <property type="entry name" value="MAJOR EXTRACELLULAR ENDOGLUCANASE"/>
    <property type="match status" value="1"/>
</dbReference>
<protein>
    <submittedName>
        <fullName evidence="10">Cell 5A endo-1,4-betaglucanase</fullName>
    </submittedName>
</protein>
<keyword evidence="5" id="KW-0326">Glycosidase</keyword>
<accession>A0A1V9ZIQ6</accession>
<dbReference type="Gene3D" id="3.20.20.80">
    <property type="entry name" value="Glycosidases"/>
    <property type="match status" value="2"/>
</dbReference>
<evidence type="ECO:0000256" key="8">
    <source>
        <dbReference type="SAM" id="Phobius"/>
    </source>
</evidence>
<evidence type="ECO:0000256" key="6">
    <source>
        <dbReference type="ARBA" id="ARBA00023326"/>
    </source>
</evidence>
<keyword evidence="3" id="KW-0136">Cellulose degradation</keyword>
<dbReference type="InterPro" id="IPR001547">
    <property type="entry name" value="Glyco_hydro_5"/>
</dbReference>
<keyword evidence="11" id="KW-1185">Reference proteome</keyword>
<dbReference type="Proteomes" id="UP000243217">
    <property type="component" value="Unassembled WGS sequence"/>
</dbReference>
<evidence type="ECO:0000256" key="3">
    <source>
        <dbReference type="ARBA" id="ARBA00023001"/>
    </source>
</evidence>
<feature type="compositionally biased region" description="Basic and acidic residues" evidence="7">
    <location>
        <begin position="12"/>
        <end position="29"/>
    </location>
</feature>
<name>A0A1V9ZIQ6_9STRA</name>
<evidence type="ECO:0000259" key="9">
    <source>
        <dbReference type="Pfam" id="PF00150"/>
    </source>
</evidence>
<keyword evidence="6" id="KW-0624">Polysaccharide degradation</keyword>
<keyword evidence="4" id="KW-0119">Carbohydrate metabolism</keyword>
<feature type="transmembrane region" description="Helical" evidence="8">
    <location>
        <begin position="84"/>
        <end position="103"/>
    </location>
</feature>
<dbReference type="GO" id="GO:0030245">
    <property type="term" value="P:cellulose catabolic process"/>
    <property type="evidence" value="ECO:0007669"/>
    <property type="project" value="UniProtKB-KW"/>
</dbReference>
<proteinExistence type="inferred from homology"/>
<keyword evidence="8" id="KW-0812">Transmembrane</keyword>
<keyword evidence="8" id="KW-1133">Transmembrane helix</keyword>
<sequence length="1038" mass="114091">MEANRGDLQNEVVDRQSEGYERLTDDGNDRSSSFAYSQRSMAQTDVFVRSSIIERDIVATPADDKIINAHPNVYKGRIRRWPGVLLLLLIVAGSISAIAVLSFQSRDAAKTRTNDVQKRLAKEREIADGLTDGSGSDHISSDGQVNNPEVYPTSACQLPDYQSKNGSIYAVSSNGTEVPISIKGVNWFGMETGLQAPFGLWDNDQNGTTVYAVAQFLAKNKFNSVRLPLCVSSVLNNKPLEASIINRVTNRALDLTSYISLLQSVAKSLAFRQVSVMISMHTLDVMNAGGSLWYGSTVSLDQFLKAIDMLTKALCSNEYWNVIGIDVKNEPWEGTWNTGNMNDFKAGAELIGTRMLKGCSKWLVFVEGVNAQHTITLDGKEYAYFDWFGGGLQKAGDAPVKLPVSNKLVYAPHYYTPAVFPQYYLFGGGTVGAGNAINGYVELPDDKLQGRVSETMHSMFGYLNDNKGPAVLLGEFAGLYTKDAHPMKTTQRCTNFTINTVIKEGYAGAYMWSLNPESAYQYNPADTPGNYMEVCKSKPLSDLTEGAVDDGNDRSSFSYSQRSTMQTDAITRNTLLERDIVAAPAEEGTINVHPKRYKGRIRIWPGILLLIAIFLGALAAITYFSIDAKNASRARTNDMQKRLAKEREIADGTISSSGSGSDYISDDGQVNNPEVYSTNACQLPDYQSKNGKIYAVAANGTEVPINIKGVNWFGMETGLKAPFGLWDNDQNGTTVYAIAQFLAKNKFNSVRLPLCVSSILDNKPPETSIINRVTNRALDLTSYISLLQSVIKSLAFRQISVMISMHTLDVMNAGGSLWYGSTVSLDQFLKAIDMLTKSLCTNEYWNVIGIDVKNEPWEGTWNTGNKNDFKAGAELIGARILKGCTKWLVFVEGVNAQHTITLDGKEYGYYDWFGGGLQKAGDAPVKLPVSGKLVYAPHYYTPAVFPQYYFFGGGTVGTGNAINDYIELSDSKLEGRISQTMHTMFGYLNDDKGPAVLLGEFAGLYTKDAHPMKTTQRCTNFTINTVIKEGYAGAYMWS</sequence>
<dbReference type="EMBL" id="JNBS01001892">
    <property type="protein sequence ID" value="OQR97700.1"/>
    <property type="molecule type" value="Genomic_DNA"/>
</dbReference>
<feature type="non-terminal residue" evidence="10">
    <location>
        <position position="1038"/>
    </location>
</feature>
<feature type="transmembrane region" description="Helical" evidence="8">
    <location>
        <begin position="603"/>
        <end position="626"/>
    </location>
</feature>
<gene>
    <name evidence="10" type="ORF">THRCLA_06885</name>
</gene>
<organism evidence="10 11">
    <name type="scientific">Thraustotheca clavata</name>
    <dbReference type="NCBI Taxonomy" id="74557"/>
    <lineage>
        <taxon>Eukaryota</taxon>
        <taxon>Sar</taxon>
        <taxon>Stramenopiles</taxon>
        <taxon>Oomycota</taxon>
        <taxon>Saprolegniomycetes</taxon>
        <taxon>Saprolegniales</taxon>
        <taxon>Achlyaceae</taxon>
        <taxon>Thraustotheca</taxon>
    </lineage>
</organism>
<feature type="region of interest" description="Disordered" evidence="7">
    <location>
        <begin position="1"/>
        <end position="35"/>
    </location>
</feature>
<dbReference type="AlphaFoldDB" id="A0A1V9ZIQ6"/>
<evidence type="ECO:0000256" key="4">
    <source>
        <dbReference type="ARBA" id="ARBA00023277"/>
    </source>
</evidence>
<feature type="domain" description="Glycoside hydrolase family 5" evidence="9">
    <location>
        <begin position="707"/>
        <end position="1017"/>
    </location>
</feature>
<comment type="similarity">
    <text evidence="1">Belongs to the glycosyl hydrolase 5 (cellulase A) family.</text>
</comment>
<evidence type="ECO:0000256" key="5">
    <source>
        <dbReference type="ARBA" id="ARBA00023295"/>
    </source>
</evidence>
<reference evidence="10 11" key="1">
    <citation type="journal article" date="2014" name="Genome Biol. Evol.">
        <title>The secreted proteins of Achlya hypogyna and Thraustotheca clavata identify the ancestral oomycete secretome and reveal gene acquisitions by horizontal gene transfer.</title>
        <authorList>
            <person name="Misner I."/>
            <person name="Blouin N."/>
            <person name="Leonard G."/>
            <person name="Richards T.A."/>
            <person name="Lane C.E."/>
        </authorList>
    </citation>
    <scope>NUCLEOTIDE SEQUENCE [LARGE SCALE GENOMIC DNA]</scope>
    <source>
        <strain evidence="10 11">ATCC 34112</strain>
    </source>
</reference>
<dbReference type="SUPFAM" id="SSF51445">
    <property type="entry name" value="(Trans)glycosidases"/>
    <property type="match status" value="2"/>
</dbReference>
<dbReference type="GO" id="GO:0004553">
    <property type="term" value="F:hydrolase activity, hydrolyzing O-glycosyl compounds"/>
    <property type="evidence" value="ECO:0007669"/>
    <property type="project" value="InterPro"/>
</dbReference>
<dbReference type="InterPro" id="IPR017853">
    <property type="entry name" value="GH"/>
</dbReference>
<evidence type="ECO:0000256" key="2">
    <source>
        <dbReference type="ARBA" id="ARBA00022801"/>
    </source>
</evidence>
<evidence type="ECO:0000313" key="10">
    <source>
        <dbReference type="EMBL" id="OQR97700.1"/>
    </source>
</evidence>
<dbReference type="OrthoDB" id="442731at2759"/>
<evidence type="ECO:0000256" key="1">
    <source>
        <dbReference type="ARBA" id="ARBA00005641"/>
    </source>
</evidence>
<feature type="domain" description="Glycoside hydrolase family 5" evidence="9">
    <location>
        <begin position="183"/>
        <end position="517"/>
    </location>
</feature>
<keyword evidence="2" id="KW-0378">Hydrolase</keyword>
<evidence type="ECO:0000313" key="11">
    <source>
        <dbReference type="Proteomes" id="UP000243217"/>
    </source>
</evidence>
<evidence type="ECO:0000256" key="7">
    <source>
        <dbReference type="SAM" id="MobiDB-lite"/>
    </source>
</evidence>
<dbReference type="STRING" id="74557.A0A1V9ZIQ6"/>
<comment type="caution">
    <text evidence="10">The sequence shown here is derived from an EMBL/GenBank/DDBJ whole genome shotgun (WGS) entry which is preliminary data.</text>
</comment>
<keyword evidence="8" id="KW-0472">Membrane</keyword>